<organism evidence="1 2">
    <name type="scientific">Entomophthora muscae</name>
    <dbReference type="NCBI Taxonomy" id="34485"/>
    <lineage>
        <taxon>Eukaryota</taxon>
        <taxon>Fungi</taxon>
        <taxon>Fungi incertae sedis</taxon>
        <taxon>Zoopagomycota</taxon>
        <taxon>Entomophthoromycotina</taxon>
        <taxon>Entomophthoromycetes</taxon>
        <taxon>Entomophthorales</taxon>
        <taxon>Entomophthoraceae</taxon>
        <taxon>Entomophthora</taxon>
    </lineage>
</organism>
<sequence length="194" mass="21570">MLWTIVLAFFSAVATYGTPRVDPDVLGFGRLRFINVTIPTACSSAGQFSLFVELDRNSQIFEAWLFPIEIQDWIFVPYNSTSIVSVPDLDLSKGSKADLKISRLKFTGKIFGNKDLTVPMEFFTPNRTDFVPTNTSYFKLKLSCPSNYKEIIFNNTSGSQLLAPTVKITNAANSHVSTFMSAVALAYSIIRIAL</sequence>
<keyword evidence="2" id="KW-1185">Reference proteome</keyword>
<evidence type="ECO:0000313" key="2">
    <source>
        <dbReference type="Proteomes" id="UP001165960"/>
    </source>
</evidence>
<name>A0ACC2SSD6_9FUNG</name>
<evidence type="ECO:0000313" key="1">
    <source>
        <dbReference type="EMBL" id="KAJ9065027.1"/>
    </source>
</evidence>
<proteinExistence type="predicted"/>
<gene>
    <name evidence="1" type="ORF">DSO57_1024224</name>
</gene>
<dbReference type="EMBL" id="QTSX02004390">
    <property type="protein sequence ID" value="KAJ9065027.1"/>
    <property type="molecule type" value="Genomic_DNA"/>
</dbReference>
<protein>
    <submittedName>
        <fullName evidence="1">Uncharacterized protein</fullName>
    </submittedName>
</protein>
<accession>A0ACC2SSD6</accession>
<reference evidence="1" key="1">
    <citation type="submission" date="2022-04" db="EMBL/GenBank/DDBJ databases">
        <title>Genome of the entomopathogenic fungus Entomophthora muscae.</title>
        <authorList>
            <person name="Elya C."/>
            <person name="Lovett B.R."/>
            <person name="Lee E."/>
            <person name="Macias A.M."/>
            <person name="Hajek A.E."/>
            <person name="De Bivort B.L."/>
            <person name="Kasson M.T."/>
            <person name="De Fine Licht H.H."/>
            <person name="Stajich J.E."/>
        </authorList>
    </citation>
    <scope>NUCLEOTIDE SEQUENCE</scope>
    <source>
        <strain evidence="1">Berkeley</strain>
    </source>
</reference>
<dbReference type="Proteomes" id="UP001165960">
    <property type="component" value="Unassembled WGS sequence"/>
</dbReference>
<comment type="caution">
    <text evidence="1">The sequence shown here is derived from an EMBL/GenBank/DDBJ whole genome shotgun (WGS) entry which is preliminary data.</text>
</comment>